<organism evidence="2 3">
    <name type="scientific">Rhodophyticola porphyridii</name>
    <dbReference type="NCBI Taxonomy" id="1852017"/>
    <lineage>
        <taxon>Bacteria</taxon>
        <taxon>Pseudomonadati</taxon>
        <taxon>Pseudomonadota</taxon>
        <taxon>Alphaproteobacteria</taxon>
        <taxon>Rhodobacterales</taxon>
        <taxon>Roseobacteraceae</taxon>
        <taxon>Rhodophyticola</taxon>
    </lineage>
</organism>
<proteinExistence type="predicted"/>
<keyword evidence="3" id="KW-1185">Reference proteome</keyword>
<comment type="caution">
    <text evidence="2">The sequence shown here is derived from an EMBL/GenBank/DDBJ whole genome shotgun (WGS) entry which is preliminary data.</text>
</comment>
<dbReference type="EMBL" id="RCNT01000001">
    <property type="protein sequence ID" value="RMA43426.1"/>
    <property type="molecule type" value="Genomic_DNA"/>
</dbReference>
<evidence type="ECO:0000256" key="1">
    <source>
        <dbReference type="SAM" id="SignalP"/>
    </source>
</evidence>
<feature type="signal peptide" evidence="1">
    <location>
        <begin position="1"/>
        <end position="24"/>
    </location>
</feature>
<protein>
    <submittedName>
        <fullName evidence="2">Uncharacterized protein</fullName>
    </submittedName>
</protein>
<reference evidence="2 3" key="1">
    <citation type="submission" date="2018-10" db="EMBL/GenBank/DDBJ databases">
        <authorList>
            <person name="Jung H.S."/>
            <person name="Jeon C.O."/>
        </authorList>
    </citation>
    <scope>NUCLEOTIDE SEQUENCE [LARGE SCALE GENOMIC DNA]</scope>
    <source>
        <strain evidence="2 3">MA-7-27</strain>
    </source>
</reference>
<dbReference type="OrthoDB" id="7867229at2"/>
<evidence type="ECO:0000313" key="2">
    <source>
        <dbReference type="EMBL" id="RMA43426.1"/>
    </source>
</evidence>
<gene>
    <name evidence="2" type="ORF">D9R08_00280</name>
</gene>
<dbReference type="AlphaFoldDB" id="A0A3L9YBP8"/>
<sequence length="174" mass="18316">MHTRLLLLLAVGVTAILPGTSLVAAEPVDPVTADPAGVAARVTLPEGVALPDGGAVIVLSAVNTQTRAVSAERYVMVPAETPDVFVLSPGDQARLADQQRLILGWMGQEIEVDGNFGFTIDPCRVGDGPARRARVSVHLRAEPDGPFIPVIDDMRLRRVLGESPTELPVCPQAG</sequence>
<feature type="chain" id="PRO_5018003900" evidence="1">
    <location>
        <begin position="25"/>
        <end position="174"/>
    </location>
</feature>
<accession>A0A3L9YBP8</accession>
<evidence type="ECO:0000313" key="3">
    <source>
        <dbReference type="Proteomes" id="UP000281343"/>
    </source>
</evidence>
<keyword evidence="1" id="KW-0732">Signal</keyword>
<name>A0A3L9YBP8_9RHOB</name>
<dbReference type="RefSeq" id="WP_121896019.1">
    <property type="nucleotide sequence ID" value="NZ_RCNT01000001.1"/>
</dbReference>
<dbReference type="Proteomes" id="UP000281343">
    <property type="component" value="Unassembled WGS sequence"/>
</dbReference>